<dbReference type="GO" id="GO:0034088">
    <property type="term" value="P:maintenance of mitotic sister chromatid cohesion"/>
    <property type="evidence" value="ECO:0007669"/>
    <property type="project" value="TreeGrafter"/>
</dbReference>
<dbReference type="PANTHER" id="PTHR13395:SF6">
    <property type="entry name" value="SISTER CHROMATID COHESION PROTEIN DCC1"/>
    <property type="match status" value="1"/>
</dbReference>
<accession>A0A9N9DK34</accession>
<dbReference type="InterPro" id="IPR019128">
    <property type="entry name" value="Dcc1"/>
</dbReference>
<dbReference type="GO" id="GO:0006260">
    <property type="term" value="P:DNA replication"/>
    <property type="evidence" value="ECO:0007669"/>
    <property type="project" value="UniProtKB-KW"/>
</dbReference>
<organism evidence="3 4">
    <name type="scientific">Paraglomus occultum</name>
    <dbReference type="NCBI Taxonomy" id="144539"/>
    <lineage>
        <taxon>Eukaryota</taxon>
        <taxon>Fungi</taxon>
        <taxon>Fungi incertae sedis</taxon>
        <taxon>Mucoromycota</taxon>
        <taxon>Glomeromycotina</taxon>
        <taxon>Glomeromycetes</taxon>
        <taxon>Paraglomerales</taxon>
        <taxon>Paraglomeraceae</taxon>
        <taxon>Paraglomus</taxon>
    </lineage>
</organism>
<dbReference type="GO" id="GO:0031390">
    <property type="term" value="C:Ctf18 RFC-like complex"/>
    <property type="evidence" value="ECO:0007669"/>
    <property type="project" value="InterPro"/>
</dbReference>
<dbReference type="OrthoDB" id="276989at2759"/>
<dbReference type="GO" id="GO:0000785">
    <property type="term" value="C:chromatin"/>
    <property type="evidence" value="ECO:0007669"/>
    <property type="project" value="TreeGrafter"/>
</dbReference>
<keyword evidence="4" id="KW-1185">Reference proteome</keyword>
<dbReference type="Pfam" id="PF09724">
    <property type="entry name" value="Dcc1"/>
    <property type="match status" value="1"/>
</dbReference>
<reference evidence="3" key="1">
    <citation type="submission" date="2021-06" db="EMBL/GenBank/DDBJ databases">
        <authorList>
            <person name="Kallberg Y."/>
            <person name="Tangrot J."/>
            <person name="Rosling A."/>
        </authorList>
    </citation>
    <scope>NUCLEOTIDE SEQUENCE</scope>
    <source>
        <strain evidence="3">IA702</strain>
    </source>
</reference>
<evidence type="ECO:0000256" key="2">
    <source>
        <dbReference type="ARBA" id="ARBA00022705"/>
    </source>
</evidence>
<keyword evidence="2" id="KW-0235">DNA replication</keyword>
<name>A0A9N9DK34_9GLOM</name>
<gene>
    <name evidence="3" type="ORF">POCULU_LOCUS9298</name>
</gene>
<comment type="caution">
    <text evidence="3">The sequence shown here is derived from an EMBL/GenBank/DDBJ whole genome shotgun (WGS) entry which is preliminary data.</text>
</comment>
<dbReference type="AlphaFoldDB" id="A0A9N9DK34"/>
<comment type="similarity">
    <text evidence="1">Belongs to the DCC1 family.</text>
</comment>
<evidence type="ECO:0000313" key="3">
    <source>
        <dbReference type="EMBL" id="CAG8638669.1"/>
    </source>
</evidence>
<dbReference type="Proteomes" id="UP000789572">
    <property type="component" value="Unassembled WGS sequence"/>
</dbReference>
<dbReference type="EMBL" id="CAJVPJ010003345">
    <property type="protein sequence ID" value="CAG8638669.1"/>
    <property type="molecule type" value="Genomic_DNA"/>
</dbReference>
<dbReference type="GO" id="GO:0000775">
    <property type="term" value="C:chromosome, centromeric region"/>
    <property type="evidence" value="ECO:0007669"/>
    <property type="project" value="TreeGrafter"/>
</dbReference>
<proteinExistence type="inferred from homology"/>
<evidence type="ECO:0000256" key="1">
    <source>
        <dbReference type="ARBA" id="ARBA00007017"/>
    </source>
</evidence>
<evidence type="ECO:0000313" key="4">
    <source>
        <dbReference type="Proteomes" id="UP000789572"/>
    </source>
</evidence>
<sequence>MDLKNVETHIVFHQKYDKGAYRILDFTKELGDLYAEKMETNADEFPNFCIKGALDEEAVLCTNDATFQLRKRLTTNSMLICTEVPISDASPLPDIQTDNVTYDNTHEVRVVQVLDNQTFTGELVRIIPNFEKMNTLLEATAYKGPDEEEQYLKHNTKFYTLDDLDDIIQASLEEIKQVLKKRLAIELDGYWRYIDPDYMYRTLDIILSTAISDGISLDEIRLSDICMSLSGLGIPKDIARQCLKQFSEAGNEYTEDDCSYRISKSKVCKYMGTHLLRKERDKYRWMVDDFIAEWQQIVPFDFEPSLDLLRGEYLLDSDSALGKSTIRYFSASELPTSAPERFDILFAARFKWEADDIRTYVEDIAFDTMHRDYLLLEYGRLIRGSEGKLWFCGKYRNKRG</sequence>
<protein>
    <submittedName>
        <fullName evidence="3">6790_t:CDS:1</fullName>
    </submittedName>
</protein>
<dbReference type="PANTHER" id="PTHR13395">
    <property type="entry name" value="SISTER CHROMATID COHESION PROTEIN DCC1-RELATED"/>
    <property type="match status" value="1"/>
</dbReference>